<dbReference type="SUPFAM" id="SSF53098">
    <property type="entry name" value="Ribonuclease H-like"/>
    <property type="match status" value="1"/>
</dbReference>
<dbReference type="InterPro" id="IPR012337">
    <property type="entry name" value="RNaseH-like_sf"/>
</dbReference>
<accession>A0A2M7FYV6</accession>
<dbReference type="EMBL" id="PFFQ01000059">
    <property type="protein sequence ID" value="PIW14551.1"/>
    <property type="molecule type" value="Genomic_DNA"/>
</dbReference>
<name>A0A2M7FYV6_9BACT</name>
<dbReference type="Gene3D" id="3.30.420.10">
    <property type="entry name" value="Ribonuclease H-like superfamily/Ribonuclease H"/>
    <property type="match status" value="1"/>
</dbReference>
<dbReference type="InterPro" id="IPR036397">
    <property type="entry name" value="RNaseH_sf"/>
</dbReference>
<dbReference type="AlphaFoldDB" id="A0A2M7FYV6"/>
<dbReference type="GO" id="GO:0003676">
    <property type="term" value="F:nucleic acid binding"/>
    <property type="evidence" value="ECO:0007669"/>
    <property type="project" value="InterPro"/>
</dbReference>
<sequence>MRMGLVTKSIIAYDEPTLEFRYGQKVEDPHDGLTLFGPYDADLPSKPNITYIVIGEKSGITAFENWSNVMNLPWLNAPQENYSLWPPFPGFHAAFNCPWPSKPVNTYPIQDLNISALTNYKDSYQLVSYLVELYLKGLEKAALGDEQIGVAICVVPDEIWNKFRSESAKKEGAYISKSVISNRQAGQLSFLDDYDPELYKYSLDFRRQLKARGMKYRIPLQVIRESTLILSDQREKGKRGLTPISDRMWNLSTTIYYKCGGKPWRLSTAREGVCYIGIAFRRTSNIISSQTACCAAQMFLNTGDGIVFQGEYGPWFSEKKDFHLTYDAAHNLLKGVIATYEKLEGKPLKEIFLHSRSDISKEEFDGYQSACPPEAKLIGIRVRQDSFRAPQLFRKGKMPIVRGSFWEIDDFSGYLWSSGYKQRFGTYDGWEVPVPLRIDIQHGYSLASSVAQDILGLTKLNYNGCKIGSSQPVTIGFSDKVGEILVSNPNVSEIRPNFKFYI</sequence>
<evidence type="ECO:0008006" key="3">
    <source>
        <dbReference type="Google" id="ProtNLM"/>
    </source>
</evidence>
<proteinExistence type="predicted"/>
<organism evidence="1 2">
    <name type="scientific">bacterium (Candidatus Blackallbacteria) CG17_big_fil_post_rev_8_21_14_2_50_48_46</name>
    <dbReference type="NCBI Taxonomy" id="2014261"/>
    <lineage>
        <taxon>Bacteria</taxon>
        <taxon>Candidatus Blackallbacteria</taxon>
    </lineage>
</organism>
<comment type="caution">
    <text evidence="1">The sequence shown here is derived from an EMBL/GenBank/DDBJ whole genome shotgun (WGS) entry which is preliminary data.</text>
</comment>
<gene>
    <name evidence="1" type="ORF">COW36_21165</name>
</gene>
<dbReference type="Proteomes" id="UP000231019">
    <property type="component" value="Unassembled WGS sequence"/>
</dbReference>
<evidence type="ECO:0000313" key="2">
    <source>
        <dbReference type="Proteomes" id="UP000231019"/>
    </source>
</evidence>
<dbReference type="Gene3D" id="3.40.50.2300">
    <property type="match status" value="1"/>
</dbReference>
<protein>
    <recommendedName>
        <fullName evidence="3">Piwi domain-containing protein</fullName>
    </recommendedName>
</protein>
<reference evidence="1 2" key="1">
    <citation type="submission" date="2017-09" db="EMBL/GenBank/DDBJ databases">
        <title>Depth-based differentiation of microbial function through sediment-hosted aquifers and enrichment of novel symbionts in the deep terrestrial subsurface.</title>
        <authorList>
            <person name="Probst A.J."/>
            <person name="Ladd B."/>
            <person name="Jarett J.K."/>
            <person name="Geller-Mcgrath D.E."/>
            <person name="Sieber C.M."/>
            <person name="Emerson J.B."/>
            <person name="Anantharaman K."/>
            <person name="Thomas B.C."/>
            <person name="Malmstrom R."/>
            <person name="Stieglmeier M."/>
            <person name="Klingl A."/>
            <person name="Woyke T."/>
            <person name="Ryan C.M."/>
            <person name="Banfield J.F."/>
        </authorList>
    </citation>
    <scope>NUCLEOTIDE SEQUENCE [LARGE SCALE GENOMIC DNA]</scope>
    <source>
        <strain evidence="1">CG17_big_fil_post_rev_8_21_14_2_50_48_46</strain>
    </source>
</reference>
<evidence type="ECO:0000313" key="1">
    <source>
        <dbReference type="EMBL" id="PIW14551.1"/>
    </source>
</evidence>